<evidence type="ECO:0000256" key="1">
    <source>
        <dbReference type="ARBA" id="ARBA00004418"/>
    </source>
</evidence>
<evidence type="ECO:0000256" key="7">
    <source>
        <dbReference type="ARBA" id="ARBA00022723"/>
    </source>
</evidence>
<dbReference type="NCBIfam" id="TIGR01409">
    <property type="entry name" value="TAT_signal_seq"/>
    <property type="match status" value="1"/>
</dbReference>
<evidence type="ECO:0000256" key="11">
    <source>
        <dbReference type="ARBA" id="ARBA00031306"/>
    </source>
</evidence>
<dbReference type="EMBL" id="DXAN01000029">
    <property type="protein sequence ID" value="HJA09371.1"/>
    <property type="molecule type" value="Genomic_DNA"/>
</dbReference>
<comment type="caution">
    <text evidence="16">The sequence shown here is derived from an EMBL/GenBank/DDBJ whole genome shotgun (WGS) entry which is preliminary data.</text>
</comment>
<evidence type="ECO:0000256" key="5">
    <source>
        <dbReference type="ARBA" id="ARBA00022630"/>
    </source>
</evidence>
<evidence type="ECO:0000256" key="3">
    <source>
        <dbReference type="ARBA" id="ARBA00011955"/>
    </source>
</evidence>
<protein>
    <recommendedName>
        <fullName evidence="4 13">FAD:protein FMN transferase</fullName>
        <ecNumber evidence="3 13">2.7.1.180</ecNumber>
    </recommendedName>
    <alternativeName>
        <fullName evidence="11 13">Flavin transferase</fullName>
    </alternativeName>
</protein>
<keyword evidence="7 13" id="KW-0479">Metal-binding</keyword>
<keyword evidence="9 13" id="KW-0460">Magnesium</keyword>
<evidence type="ECO:0000256" key="4">
    <source>
        <dbReference type="ARBA" id="ARBA00016337"/>
    </source>
</evidence>
<feature type="binding site" evidence="14">
    <location>
        <position position="304"/>
    </location>
    <ligand>
        <name>Mg(2+)</name>
        <dbReference type="ChEBI" id="CHEBI:18420"/>
    </ligand>
</feature>
<dbReference type="GO" id="GO:0042597">
    <property type="term" value="C:periplasmic space"/>
    <property type="evidence" value="ECO:0007669"/>
    <property type="project" value="UniProtKB-SubCell"/>
</dbReference>
<keyword evidence="10" id="KW-0408">Iron</keyword>
<dbReference type="PROSITE" id="PS51318">
    <property type="entry name" value="TAT"/>
    <property type="match status" value="1"/>
</dbReference>
<feature type="signal peptide" evidence="15">
    <location>
        <begin position="1"/>
        <end position="33"/>
    </location>
</feature>
<keyword evidence="15" id="KW-0732">Signal</keyword>
<dbReference type="GO" id="GO:0051536">
    <property type="term" value="F:iron-sulfur cluster binding"/>
    <property type="evidence" value="ECO:0007669"/>
    <property type="project" value="UniProtKB-KW"/>
</dbReference>
<comment type="similarity">
    <text evidence="13">Belongs to the ApbE family.</text>
</comment>
<feature type="binding site" evidence="14">
    <location>
        <position position="189"/>
    </location>
    <ligand>
        <name>Mg(2+)</name>
        <dbReference type="ChEBI" id="CHEBI:18420"/>
    </ligand>
</feature>
<dbReference type="InterPro" id="IPR006311">
    <property type="entry name" value="TAT_signal"/>
</dbReference>
<dbReference type="Pfam" id="PF02424">
    <property type="entry name" value="ApbE"/>
    <property type="match status" value="1"/>
</dbReference>
<proteinExistence type="inferred from homology"/>
<keyword evidence="6 13" id="KW-0808">Transferase</keyword>
<sequence>MTHSVISRRAFIKGFAAAGVAGAAGLSPLSALAASAKFGENASTLTETRVLMGTFVGITLAGAPRARMEDALGRAFEHMGGLITIFDRFNPASALSVLNAEGRLKGAPTELTALLDRSARVGDLTGGAFNITVQPLVDLFRRYSNPAGSMSIPAAELAEARALVLADGWRTDGDAIRLARPGMGLTLDGIAKGHIADEASRFLIAEGLSNHLINAGGDIVAAGEKAPGRPWMVAVENPAARGGFVRRMPLRNRAVATSGSYEIYYDASRRHHHLINPAAGASPTDLVSATVTARTAVEADALATSLSVMAPRDGLRLIASLPGRECLLLTRDGGALRSSGWRA</sequence>
<dbReference type="InterPro" id="IPR003374">
    <property type="entry name" value="ApbE-like_sf"/>
</dbReference>
<dbReference type="PIRSF" id="PIRSF006268">
    <property type="entry name" value="ApbE"/>
    <property type="match status" value="1"/>
</dbReference>
<evidence type="ECO:0000256" key="13">
    <source>
        <dbReference type="PIRNR" id="PIRNR006268"/>
    </source>
</evidence>
<keyword evidence="5 13" id="KW-0285">Flavoprotein</keyword>
<dbReference type="PANTHER" id="PTHR30040:SF2">
    <property type="entry name" value="FAD:PROTEIN FMN TRANSFERASE"/>
    <property type="match status" value="1"/>
</dbReference>
<evidence type="ECO:0000256" key="8">
    <source>
        <dbReference type="ARBA" id="ARBA00022827"/>
    </source>
</evidence>
<comment type="subcellular location">
    <subcellularLocation>
        <location evidence="1">Periplasm</location>
    </subcellularLocation>
</comment>
<comment type="catalytic activity">
    <reaction evidence="12 13">
        <text>L-threonyl-[protein] + FAD = FMN-L-threonyl-[protein] + AMP + H(+)</text>
        <dbReference type="Rhea" id="RHEA:36847"/>
        <dbReference type="Rhea" id="RHEA-COMP:11060"/>
        <dbReference type="Rhea" id="RHEA-COMP:11061"/>
        <dbReference type="ChEBI" id="CHEBI:15378"/>
        <dbReference type="ChEBI" id="CHEBI:30013"/>
        <dbReference type="ChEBI" id="CHEBI:57692"/>
        <dbReference type="ChEBI" id="CHEBI:74257"/>
        <dbReference type="ChEBI" id="CHEBI:456215"/>
        <dbReference type="EC" id="2.7.1.180"/>
    </reaction>
</comment>
<gene>
    <name evidence="16" type="ORF">H9962_09325</name>
</gene>
<reference evidence="16" key="1">
    <citation type="journal article" date="2021" name="PeerJ">
        <title>Extensive microbial diversity within the chicken gut microbiome revealed by metagenomics and culture.</title>
        <authorList>
            <person name="Gilroy R."/>
            <person name="Ravi A."/>
            <person name="Getino M."/>
            <person name="Pursley I."/>
            <person name="Horton D.L."/>
            <person name="Alikhan N.F."/>
            <person name="Baker D."/>
            <person name="Gharbi K."/>
            <person name="Hall N."/>
            <person name="Watson M."/>
            <person name="Adriaenssens E.M."/>
            <person name="Foster-Nyarko E."/>
            <person name="Jarju S."/>
            <person name="Secka A."/>
            <person name="Antonio M."/>
            <person name="Oren A."/>
            <person name="Chaudhuri R.R."/>
            <person name="La Ragione R."/>
            <person name="Hildebrand F."/>
            <person name="Pallen M.J."/>
        </authorList>
    </citation>
    <scope>NUCLEOTIDE SEQUENCE</scope>
    <source>
        <strain evidence="16">CHK186-16707</strain>
    </source>
</reference>
<keyword evidence="8 13" id="KW-0274">FAD</keyword>
<dbReference type="AlphaFoldDB" id="A0A9D2HFT5"/>
<organism evidence="16 17">
    <name type="scientific">Candidatus Mailhella merdigallinarum</name>
    <dbReference type="NCBI Taxonomy" id="2838658"/>
    <lineage>
        <taxon>Bacteria</taxon>
        <taxon>Pseudomonadati</taxon>
        <taxon>Thermodesulfobacteriota</taxon>
        <taxon>Desulfovibrionia</taxon>
        <taxon>Desulfovibrionales</taxon>
        <taxon>Desulfovibrionaceae</taxon>
        <taxon>Mailhella</taxon>
    </lineage>
</organism>
<dbReference type="GO" id="GO:0046872">
    <property type="term" value="F:metal ion binding"/>
    <property type="evidence" value="ECO:0007669"/>
    <property type="project" value="UniProtKB-UniRule"/>
</dbReference>
<feature type="binding site" evidence="14">
    <location>
        <position position="300"/>
    </location>
    <ligand>
        <name>Mg(2+)</name>
        <dbReference type="ChEBI" id="CHEBI:18420"/>
    </ligand>
</feature>
<evidence type="ECO:0000256" key="10">
    <source>
        <dbReference type="ARBA" id="ARBA00023014"/>
    </source>
</evidence>
<reference evidence="16" key="2">
    <citation type="submission" date="2021-04" db="EMBL/GenBank/DDBJ databases">
        <authorList>
            <person name="Gilroy R."/>
        </authorList>
    </citation>
    <scope>NUCLEOTIDE SEQUENCE</scope>
    <source>
        <strain evidence="16">CHK186-16707</strain>
    </source>
</reference>
<evidence type="ECO:0000313" key="16">
    <source>
        <dbReference type="EMBL" id="HJA09371.1"/>
    </source>
</evidence>
<evidence type="ECO:0000256" key="14">
    <source>
        <dbReference type="PIRSR" id="PIRSR006268-2"/>
    </source>
</evidence>
<comment type="subunit">
    <text evidence="2">Heterodimer of a large and a small subunit.</text>
</comment>
<dbReference type="Gene3D" id="3.10.520.10">
    <property type="entry name" value="ApbE-like domains"/>
    <property type="match status" value="1"/>
</dbReference>
<evidence type="ECO:0000256" key="9">
    <source>
        <dbReference type="ARBA" id="ARBA00022842"/>
    </source>
</evidence>
<accession>A0A9D2HFT5</accession>
<dbReference type="EC" id="2.7.1.180" evidence="3 13"/>
<comment type="cofactor">
    <cofactor evidence="14">
        <name>Mg(2+)</name>
        <dbReference type="ChEBI" id="CHEBI:18420"/>
    </cofactor>
    <cofactor evidence="14">
        <name>Mn(2+)</name>
        <dbReference type="ChEBI" id="CHEBI:29035"/>
    </cofactor>
    <text evidence="14">Magnesium. Can also use manganese.</text>
</comment>
<feature type="chain" id="PRO_5039945337" description="FAD:protein FMN transferase" evidence="15">
    <location>
        <begin position="34"/>
        <end position="343"/>
    </location>
</feature>
<dbReference type="InterPro" id="IPR019546">
    <property type="entry name" value="TAT_signal_bac_arc"/>
</dbReference>
<dbReference type="Proteomes" id="UP000824225">
    <property type="component" value="Unassembled WGS sequence"/>
</dbReference>
<keyword evidence="10" id="KW-0411">Iron-sulfur</keyword>
<dbReference type="PANTHER" id="PTHR30040">
    <property type="entry name" value="THIAMINE BIOSYNTHESIS LIPOPROTEIN APBE"/>
    <property type="match status" value="1"/>
</dbReference>
<evidence type="ECO:0000313" key="17">
    <source>
        <dbReference type="Proteomes" id="UP000824225"/>
    </source>
</evidence>
<dbReference type="InterPro" id="IPR024932">
    <property type="entry name" value="ApbE"/>
</dbReference>
<dbReference type="GO" id="GO:0016740">
    <property type="term" value="F:transferase activity"/>
    <property type="evidence" value="ECO:0007669"/>
    <property type="project" value="UniProtKB-UniRule"/>
</dbReference>
<evidence type="ECO:0000256" key="6">
    <source>
        <dbReference type="ARBA" id="ARBA00022679"/>
    </source>
</evidence>
<dbReference type="SUPFAM" id="SSF143631">
    <property type="entry name" value="ApbE-like"/>
    <property type="match status" value="1"/>
</dbReference>
<evidence type="ECO:0000256" key="2">
    <source>
        <dbReference type="ARBA" id="ARBA00011771"/>
    </source>
</evidence>
<name>A0A9D2HFT5_9BACT</name>
<evidence type="ECO:0000256" key="15">
    <source>
        <dbReference type="SAM" id="SignalP"/>
    </source>
</evidence>
<evidence type="ECO:0000256" key="12">
    <source>
        <dbReference type="ARBA" id="ARBA00048540"/>
    </source>
</evidence>